<comment type="caution">
    <text evidence="5">The sequence shown here is derived from an EMBL/GenBank/DDBJ whole genome shotgun (WGS) entry which is preliminary data.</text>
</comment>
<keyword evidence="2" id="KW-0732">Signal</keyword>
<dbReference type="OrthoDB" id="2148359at2"/>
<dbReference type="HOGENOM" id="CLU_051987_2_0_9"/>
<dbReference type="InterPro" id="IPR021759">
    <property type="entry name" value="WxLIP_HBD"/>
</dbReference>
<evidence type="ECO:0000313" key="5">
    <source>
        <dbReference type="EMBL" id="EHN58171.1"/>
    </source>
</evidence>
<accession>G9WIN2</accession>
<keyword evidence="1" id="KW-0472">Membrane</keyword>
<dbReference type="Pfam" id="PF06030">
    <property type="entry name" value="WxLIP_PGBD"/>
    <property type="match status" value="1"/>
</dbReference>
<feature type="chain" id="PRO_5003527981" evidence="2">
    <location>
        <begin position="35"/>
        <end position="354"/>
    </location>
</feature>
<dbReference type="eggNOG" id="COG4072">
    <property type="taxonomic scope" value="Bacteria"/>
</dbReference>
<feature type="domain" description="WxL Interacting Protein peptidoglycan binding" evidence="3">
    <location>
        <begin position="39"/>
        <end position="157"/>
    </location>
</feature>
<evidence type="ECO:0000259" key="4">
    <source>
        <dbReference type="Pfam" id="PF11797"/>
    </source>
</evidence>
<proteinExistence type="predicted"/>
<keyword evidence="6" id="KW-1185">Reference proteome</keyword>
<dbReference type="Proteomes" id="UP000004959">
    <property type="component" value="Chromosome"/>
</dbReference>
<dbReference type="AlphaFoldDB" id="G9WIN2"/>
<protein>
    <submittedName>
        <fullName evidence="5">Cell surface protein</fullName>
    </submittedName>
</protein>
<dbReference type="PATRIC" id="fig|1045004.4.peg.43"/>
<evidence type="ECO:0000259" key="3">
    <source>
        <dbReference type="Pfam" id="PF06030"/>
    </source>
</evidence>
<gene>
    <name evidence="5" type="ORF">OKIT_0042</name>
</gene>
<feature type="transmembrane region" description="Helical" evidence="1">
    <location>
        <begin position="325"/>
        <end position="347"/>
    </location>
</feature>
<reference evidence="5 6" key="1">
    <citation type="journal article" date="2012" name="PLoS ONE">
        <title>Functional divergence in the genus oenococcus as predicted by genome sequencing of the newly-described species, Oenococcus kitaharae.</title>
        <authorList>
            <person name="Borneman A.R."/>
            <person name="McCarthy J.M."/>
            <person name="Chambers P.J."/>
            <person name="Bartowsky E.J."/>
        </authorList>
    </citation>
    <scope>NUCLEOTIDE SEQUENCE [LARGE SCALE GENOMIC DNA]</scope>
    <source>
        <strain evidence="6">DSM17330</strain>
    </source>
</reference>
<evidence type="ECO:0000256" key="1">
    <source>
        <dbReference type="SAM" id="Phobius"/>
    </source>
</evidence>
<keyword evidence="1" id="KW-0812">Transmembrane</keyword>
<evidence type="ECO:0000313" key="6">
    <source>
        <dbReference type="Proteomes" id="UP000004959"/>
    </source>
</evidence>
<organism evidence="5 6">
    <name type="scientific">Oenococcus kitaharae DSM 17330</name>
    <dbReference type="NCBI Taxonomy" id="1045004"/>
    <lineage>
        <taxon>Bacteria</taxon>
        <taxon>Bacillati</taxon>
        <taxon>Bacillota</taxon>
        <taxon>Bacilli</taxon>
        <taxon>Lactobacillales</taxon>
        <taxon>Lactobacillaceae</taxon>
        <taxon>Oenococcus</taxon>
    </lineage>
</organism>
<dbReference type="EMBL" id="AFVZ01000001">
    <property type="protein sequence ID" value="EHN58171.1"/>
    <property type="molecule type" value="Genomic_DNA"/>
</dbReference>
<feature type="domain" description="WxL Interacting Protein host binding" evidence="4">
    <location>
        <begin position="171"/>
        <end position="312"/>
    </location>
</feature>
<feature type="signal peptide" evidence="2">
    <location>
        <begin position="1"/>
        <end position="34"/>
    </location>
</feature>
<evidence type="ECO:0000256" key="2">
    <source>
        <dbReference type="SAM" id="SignalP"/>
    </source>
</evidence>
<name>G9WIN2_9LACO</name>
<sequence>MLKKTLHQSRIIFILTICLGLFLFNFSSAHVAHAAELSFSVSTNIPNNQIDKSRSFFDLEMKPSQKQTVTVLLTNNTSQAITVNVGVNAAKTNLNGVIEYGKSSLKNDKSLKYPLEKLVRYPKTVTIPAKQSQAVPFTITMPNKLYKGIVLGGLTFQQKDDSKASASSSSQKGTVVQNKFVYAVAMILRESAQAVKPVLALASAQPNQADGRNLINARILNKKSLLMSSVKVSAKVYRKGQGTPIYSSTIGNMQIAPNNALNYPIYLKGARMQAGSYTARVQVTATAYKNPQTWHFSKNFQIKASTAGSLNKSTVEQIKGPDYSWVLPAVIIVLLVVMIILLIILLMRRRTSNK</sequence>
<dbReference type="STRING" id="336988.NT96_03425"/>
<dbReference type="RefSeq" id="WP_007744233.1">
    <property type="nucleotide sequence ID" value="NZ_CM001398.1"/>
</dbReference>
<keyword evidence="1" id="KW-1133">Transmembrane helix</keyword>
<dbReference type="Pfam" id="PF11797">
    <property type="entry name" value="WxLIP_HBD"/>
    <property type="match status" value="1"/>
</dbReference>
<dbReference type="InterPro" id="IPR010317">
    <property type="entry name" value="WxLIP_PGBD"/>
</dbReference>